<dbReference type="Proteomes" id="UP000694867">
    <property type="component" value="Unplaced"/>
</dbReference>
<dbReference type="Gene3D" id="2.30.29.30">
    <property type="entry name" value="Pleckstrin-homology domain (PH domain)/Phosphotyrosine-binding domain (PTB)"/>
    <property type="match status" value="1"/>
</dbReference>
<dbReference type="RefSeq" id="XP_003737751.1">
    <property type="nucleotide sequence ID" value="XM_003737703.2"/>
</dbReference>
<accession>A0AAJ6VVF6</accession>
<dbReference type="CTD" id="36997"/>
<dbReference type="PANTHER" id="PTHR21399:SF0">
    <property type="entry name" value="METHYLOSOME SUBUNIT PICLN"/>
    <property type="match status" value="1"/>
</dbReference>
<dbReference type="GeneID" id="100905163"/>
<feature type="compositionally biased region" description="Acidic residues" evidence="8">
    <location>
        <begin position="142"/>
        <end position="160"/>
    </location>
</feature>
<dbReference type="GO" id="GO:0034709">
    <property type="term" value="C:methylosome"/>
    <property type="evidence" value="ECO:0007669"/>
    <property type="project" value="InterPro"/>
</dbReference>
<evidence type="ECO:0000256" key="5">
    <source>
        <dbReference type="ARBA" id="ARBA00022490"/>
    </source>
</evidence>
<dbReference type="AlphaFoldDB" id="A0AAJ6VVF6"/>
<name>A0AAJ6VVF6_9ACAR</name>
<evidence type="ECO:0000256" key="7">
    <source>
        <dbReference type="ARBA" id="ARBA00045890"/>
    </source>
</evidence>
<dbReference type="GO" id="GO:0005886">
    <property type="term" value="C:plasma membrane"/>
    <property type="evidence" value="ECO:0007669"/>
    <property type="project" value="InterPro"/>
</dbReference>
<dbReference type="PRINTS" id="PR01348">
    <property type="entry name" value="ICLNCHANNEL"/>
</dbReference>
<comment type="function">
    <text evidence="7">Involved in both the assembly of spliceosomal snRNPs and the methylation of Sm proteins. Chaperone that regulates the assembly of spliceosomal U1, U2, U4 and U5 small nuclear ribonucleoproteins (snRNPs), the building blocks of the spliceosome, and thereby plays an important role in the splicing of cellular pre-mRNAs. Most spliceosomal snRNPs contain a common set of Sm proteins SNRPB, SNRPD1, SNRPD2, SNRPD3, SNRPE, SNRPF and SNRPG that assemble in a heptameric protein ring on the Sm site of the small nuclear RNA to form the core snRNP (Sm core). In the cytosol, the Sm proteins SNRPD1, SNRPD2, SNRPE, SNRPF and SNRPG are trapped in an inactive 6S pICln-Sm complex by the chaperone CLNS1A that controls the assembly of the core snRNP. Dissociation by the SMN complex of CLNS1A from the trapped Sm proteins and their transfer to an SMN-Sm complex triggers the assembly of core snRNPs and their transport to the nucleus.</text>
</comment>
<evidence type="ECO:0000256" key="4">
    <source>
        <dbReference type="ARBA" id="ARBA00015653"/>
    </source>
</evidence>
<protein>
    <recommendedName>
        <fullName evidence="4">Methylosome subunit pICln</fullName>
    </recommendedName>
</protein>
<evidence type="ECO:0000256" key="6">
    <source>
        <dbReference type="ARBA" id="ARBA00023242"/>
    </source>
</evidence>
<keyword evidence="6" id="KW-0539">Nucleus</keyword>
<dbReference type="InterPro" id="IPR039924">
    <property type="entry name" value="ICln/Lot5/Saf5"/>
</dbReference>
<dbReference type="GO" id="GO:0005829">
    <property type="term" value="C:cytosol"/>
    <property type="evidence" value="ECO:0007669"/>
    <property type="project" value="InterPro"/>
</dbReference>
<evidence type="ECO:0000256" key="1">
    <source>
        <dbReference type="ARBA" id="ARBA00004123"/>
    </source>
</evidence>
<evidence type="ECO:0000256" key="8">
    <source>
        <dbReference type="SAM" id="MobiDB-lite"/>
    </source>
</evidence>
<evidence type="ECO:0000256" key="2">
    <source>
        <dbReference type="ARBA" id="ARBA00004496"/>
    </source>
</evidence>
<dbReference type="KEGG" id="goe:100905163"/>
<gene>
    <name evidence="10" type="primary">LOC100905163</name>
</gene>
<sequence length="185" mass="20500">MVDFSSLEVPTEGIRHRQANTQAFISSRDCGKGTLYICESRVSWRSDAGTGFSLEYPRIQIHAVTRDPILTSAPCLYVVIDEELLDIYMGNQNGDGNLDEHEEGQERDSSFAIRFVPESDTVLDSMYKAMSDCQALHPDPCSDSEPEAEDEDEYDVDEAEQGNGVDENGDGDADQPMDGQFDDAD</sequence>
<feature type="region of interest" description="Disordered" evidence="8">
    <location>
        <begin position="134"/>
        <end position="185"/>
    </location>
</feature>
<comment type="similarity">
    <text evidence="3">Belongs to the pICln (TC 1.A.47) family.</text>
</comment>
<dbReference type="GO" id="GO:0000387">
    <property type="term" value="P:spliceosomal snRNP assembly"/>
    <property type="evidence" value="ECO:0007669"/>
    <property type="project" value="InterPro"/>
</dbReference>
<organism evidence="9 10">
    <name type="scientific">Galendromus occidentalis</name>
    <name type="common">western predatory mite</name>
    <dbReference type="NCBI Taxonomy" id="34638"/>
    <lineage>
        <taxon>Eukaryota</taxon>
        <taxon>Metazoa</taxon>
        <taxon>Ecdysozoa</taxon>
        <taxon>Arthropoda</taxon>
        <taxon>Chelicerata</taxon>
        <taxon>Arachnida</taxon>
        <taxon>Acari</taxon>
        <taxon>Parasitiformes</taxon>
        <taxon>Mesostigmata</taxon>
        <taxon>Gamasina</taxon>
        <taxon>Phytoseioidea</taxon>
        <taxon>Phytoseiidae</taxon>
        <taxon>Typhlodrominae</taxon>
        <taxon>Galendromus</taxon>
    </lineage>
</organism>
<dbReference type="GO" id="GO:0045292">
    <property type="term" value="P:mRNA cis splicing, via spliceosome"/>
    <property type="evidence" value="ECO:0007669"/>
    <property type="project" value="TreeGrafter"/>
</dbReference>
<evidence type="ECO:0000313" key="10">
    <source>
        <dbReference type="RefSeq" id="XP_003737751.1"/>
    </source>
</evidence>
<dbReference type="PANTHER" id="PTHR21399">
    <property type="entry name" value="CHLORIDE CONDUCTANCE REGULATORY PROTEIN ICLN"/>
    <property type="match status" value="1"/>
</dbReference>
<dbReference type="GO" id="GO:0006884">
    <property type="term" value="P:cell volume homeostasis"/>
    <property type="evidence" value="ECO:0007669"/>
    <property type="project" value="InterPro"/>
</dbReference>
<dbReference type="GO" id="GO:0006821">
    <property type="term" value="P:chloride transport"/>
    <property type="evidence" value="ECO:0007669"/>
    <property type="project" value="InterPro"/>
</dbReference>
<feature type="compositionally biased region" description="Acidic residues" evidence="8">
    <location>
        <begin position="167"/>
        <end position="185"/>
    </location>
</feature>
<evidence type="ECO:0000256" key="3">
    <source>
        <dbReference type="ARBA" id="ARBA00007054"/>
    </source>
</evidence>
<comment type="subcellular location">
    <subcellularLocation>
        <location evidence="2">Cytoplasm</location>
    </subcellularLocation>
    <subcellularLocation>
        <location evidence="1">Nucleus</location>
    </subcellularLocation>
</comment>
<reference evidence="10" key="1">
    <citation type="submission" date="2025-08" db="UniProtKB">
        <authorList>
            <consortium name="RefSeq"/>
        </authorList>
    </citation>
    <scope>IDENTIFICATION</scope>
</reference>
<dbReference type="InterPro" id="IPR003521">
    <property type="entry name" value="ICln"/>
</dbReference>
<evidence type="ECO:0000313" key="9">
    <source>
        <dbReference type="Proteomes" id="UP000694867"/>
    </source>
</evidence>
<keyword evidence="9" id="KW-1185">Reference proteome</keyword>
<dbReference type="GO" id="GO:0034715">
    <property type="term" value="C:pICln-Sm protein complex"/>
    <property type="evidence" value="ECO:0007669"/>
    <property type="project" value="InterPro"/>
</dbReference>
<proteinExistence type="inferred from homology"/>
<dbReference type="InterPro" id="IPR011993">
    <property type="entry name" value="PH-like_dom_sf"/>
</dbReference>
<dbReference type="GO" id="GO:0005681">
    <property type="term" value="C:spliceosomal complex"/>
    <property type="evidence" value="ECO:0007669"/>
    <property type="project" value="TreeGrafter"/>
</dbReference>
<keyword evidence="5" id="KW-0963">Cytoplasm</keyword>
<dbReference type="Pfam" id="PF03517">
    <property type="entry name" value="Voldacs"/>
    <property type="match status" value="1"/>
</dbReference>